<keyword evidence="2" id="KW-0732">Signal</keyword>
<evidence type="ECO:0008006" key="5">
    <source>
        <dbReference type="Google" id="ProtNLM"/>
    </source>
</evidence>
<dbReference type="AlphaFoldDB" id="A0A550CBJ2"/>
<keyword evidence="1" id="KW-0472">Membrane</keyword>
<evidence type="ECO:0000313" key="3">
    <source>
        <dbReference type="EMBL" id="TRM62056.1"/>
    </source>
</evidence>
<accession>A0A550CBJ2</accession>
<proteinExistence type="predicted"/>
<keyword evidence="1" id="KW-1133">Transmembrane helix</keyword>
<evidence type="ECO:0000256" key="2">
    <source>
        <dbReference type="SAM" id="SignalP"/>
    </source>
</evidence>
<feature type="transmembrane region" description="Helical" evidence="1">
    <location>
        <begin position="177"/>
        <end position="199"/>
    </location>
</feature>
<reference evidence="3 4" key="1">
    <citation type="journal article" date="2019" name="New Phytol.">
        <title>Comparative genomics reveals unique wood-decay strategies and fruiting body development in the Schizophyllaceae.</title>
        <authorList>
            <person name="Almasi E."/>
            <person name="Sahu N."/>
            <person name="Krizsan K."/>
            <person name="Balint B."/>
            <person name="Kovacs G.M."/>
            <person name="Kiss B."/>
            <person name="Cseklye J."/>
            <person name="Drula E."/>
            <person name="Henrissat B."/>
            <person name="Nagy I."/>
            <person name="Chovatia M."/>
            <person name="Adam C."/>
            <person name="LaButti K."/>
            <person name="Lipzen A."/>
            <person name="Riley R."/>
            <person name="Grigoriev I.V."/>
            <person name="Nagy L.G."/>
        </authorList>
    </citation>
    <scope>NUCLEOTIDE SEQUENCE [LARGE SCALE GENOMIC DNA]</scope>
    <source>
        <strain evidence="3 4">NL-1724</strain>
    </source>
</reference>
<evidence type="ECO:0000313" key="4">
    <source>
        <dbReference type="Proteomes" id="UP000320762"/>
    </source>
</evidence>
<keyword evidence="1" id="KW-0812">Transmembrane</keyword>
<dbReference type="OrthoDB" id="2984672at2759"/>
<feature type="signal peptide" evidence="2">
    <location>
        <begin position="1"/>
        <end position="21"/>
    </location>
</feature>
<name>A0A550CBJ2_9AGAR</name>
<feature type="transmembrane region" description="Helical" evidence="1">
    <location>
        <begin position="211"/>
        <end position="233"/>
    </location>
</feature>
<comment type="caution">
    <text evidence="3">The sequence shown here is derived from an EMBL/GenBank/DDBJ whole genome shotgun (WGS) entry which is preliminary data.</text>
</comment>
<gene>
    <name evidence="3" type="ORF">BD626DRAFT_499645</name>
</gene>
<dbReference type="EMBL" id="VDMD01000014">
    <property type="protein sequence ID" value="TRM62056.1"/>
    <property type="molecule type" value="Genomic_DNA"/>
</dbReference>
<sequence>MFSFKTFSTLATLALAGFASAAPFAPLADVNANAAAAAKVGRALPNVANTVAPIAGKVGKIGRGLVNVDANADANVKVGRALIDADVDADAEVEVLRRHGQQSLLELIDTAIVDVSVSCHALIYLQPSNATVSNVQTLLNDVKVTLSSLLIDVKALVDLDVSIVLGTVTDLNIVGKIVADLLCLVFSALGGVLHIVAVAKDQVIKTLLQEIGCIIAELLHVVFGLVDGLLGVVGGLLGVVLSLIGGILPIVLQLNVNVLVSILAL</sequence>
<feature type="transmembrane region" description="Helical" evidence="1">
    <location>
        <begin position="239"/>
        <end position="264"/>
    </location>
</feature>
<keyword evidence="4" id="KW-1185">Reference proteome</keyword>
<organism evidence="3 4">
    <name type="scientific">Schizophyllum amplum</name>
    <dbReference type="NCBI Taxonomy" id="97359"/>
    <lineage>
        <taxon>Eukaryota</taxon>
        <taxon>Fungi</taxon>
        <taxon>Dikarya</taxon>
        <taxon>Basidiomycota</taxon>
        <taxon>Agaricomycotina</taxon>
        <taxon>Agaricomycetes</taxon>
        <taxon>Agaricomycetidae</taxon>
        <taxon>Agaricales</taxon>
        <taxon>Schizophyllaceae</taxon>
        <taxon>Schizophyllum</taxon>
    </lineage>
</organism>
<evidence type="ECO:0000256" key="1">
    <source>
        <dbReference type="SAM" id="Phobius"/>
    </source>
</evidence>
<protein>
    <recommendedName>
        <fullName evidence="5">Hydrophobic surface binding protein A-domain-containing protein</fullName>
    </recommendedName>
</protein>
<feature type="chain" id="PRO_5021966816" description="Hydrophobic surface binding protein A-domain-containing protein" evidence="2">
    <location>
        <begin position="22"/>
        <end position="265"/>
    </location>
</feature>
<dbReference type="Proteomes" id="UP000320762">
    <property type="component" value="Unassembled WGS sequence"/>
</dbReference>